<sequence>MDIMTGLASASQALNLVKQLKELDIAIGQAEYKSQLLDLQEVIYETKSALLDAKQEILTRDEEISELRKKIKVITNGEACPVCNVGTLKVTKITPHPQFGELDIQQRHLECDQQSCAHKEQRMHDPNGLIDKK</sequence>
<dbReference type="Proteomes" id="UP000634455">
    <property type="component" value="Unassembled WGS sequence"/>
</dbReference>
<comment type="caution">
    <text evidence="1">The sequence shown here is derived from an EMBL/GenBank/DDBJ whole genome shotgun (WGS) entry which is preliminary data.</text>
</comment>
<name>A0ABQ3D687_9RHOB</name>
<proteinExistence type="predicted"/>
<dbReference type="RefSeq" id="WP_189641379.1">
    <property type="nucleotide sequence ID" value="NZ_BMZF01000011.1"/>
</dbReference>
<keyword evidence="2" id="KW-1185">Reference proteome</keyword>
<protein>
    <submittedName>
        <fullName evidence="1">Uncharacterized protein</fullName>
    </submittedName>
</protein>
<accession>A0ABQ3D687</accession>
<evidence type="ECO:0000313" key="1">
    <source>
        <dbReference type="EMBL" id="GHA61070.1"/>
    </source>
</evidence>
<dbReference type="EMBL" id="BMZF01000011">
    <property type="protein sequence ID" value="GHA61070.1"/>
    <property type="molecule type" value="Genomic_DNA"/>
</dbReference>
<organism evidence="1 2">
    <name type="scientific">Paramylibacter ulvae</name>
    <dbReference type="NCBI Taxonomy" id="1651968"/>
    <lineage>
        <taxon>Bacteria</taxon>
        <taxon>Pseudomonadati</taxon>
        <taxon>Pseudomonadota</taxon>
        <taxon>Alphaproteobacteria</taxon>
        <taxon>Rhodobacterales</taxon>
        <taxon>Paracoccaceae</taxon>
        <taxon>Paramylibacter</taxon>
    </lineage>
</organism>
<dbReference type="SUPFAM" id="SSF75712">
    <property type="entry name" value="Rad50 coiled-coil Zn hook"/>
    <property type="match status" value="1"/>
</dbReference>
<reference evidence="2" key="1">
    <citation type="journal article" date="2019" name="Int. J. Syst. Evol. Microbiol.">
        <title>The Global Catalogue of Microorganisms (GCM) 10K type strain sequencing project: providing services to taxonomists for standard genome sequencing and annotation.</title>
        <authorList>
            <consortium name="The Broad Institute Genomics Platform"/>
            <consortium name="The Broad Institute Genome Sequencing Center for Infectious Disease"/>
            <person name="Wu L."/>
            <person name="Ma J."/>
        </authorList>
    </citation>
    <scope>NUCLEOTIDE SEQUENCE [LARGE SCALE GENOMIC DNA]</scope>
    <source>
        <strain evidence="2">KCTC 32465</strain>
    </source>
</reference>
<gene>
    <name evidence="1" type="ORF">GCM10008927_28130</name>
</gene>
<evidence type="ECO:0000313" key="2">
    <source>
        <dbReference type="Proteomes" id="UP000634455"/>
    </source>
</evidence>